<dbReference type="PANTHER" id="PTHR12341">
    <property type="entry name" value="5'-&gt;3' EXORIBONUCLEASE"/>
    <property type="match status" value="1"/>
</dbReference>
<dbReference type="InterPro" id="IPR041412">
    <property type="entry name" value="Xrn1_helical"/>
</dbReference>
<dbReference type="PANTHER" id="PTHR12341:SF41">
    <property type="entry name" value="5'-3' EXORIBONUCLEASE 2"/>
    <property type="match status" value="1"/>
</dbReference>
<comment type="caution">
    <text evidence="2">The sequence shown here is derived from an EMBL/GenBank/DDBJ whole genome shotgun (WGS) entry which is preliminary data.</text>
</comment>
<dbReference type="GO" id="GO:0003723">
    <property type="term" value="F:RNA binding"/>
    <property type="evidence" value="ECO:0007669"/>
    <property type="project" value="TreeGrafter"/>
</dbReference>
<accession>A0A819CDD3</accession>
<feature type="domain" description="Xrn1 helical" evidence="1">
    <location>
        <begin position="26"/>
        <end position="317"/>
    </location>
</feature>
<evidence type="ECO:0000259" key="1">
    <source>
        <dbReference type="Pfam" id="PF17846"/>
    </source>
</evidence>
<feature type="non-terminal residue" evidence="2">
    <location>
        <position position="1"/>
    </location>
</feature>
<evidence type="ECO:0000313" key="2">
    <source>
        <dbReference type="EMBL" id="CAF3816500.1"/>
    </source>
</evidence>
<gene>
    <name evidence="2" type="ORF">OTI717_LOCUS19144</name>
</gene>
<dbReference type="Proteomes" id="UP000663823">
    <property type="component" value="Unassembled WGS sequence"/>
</dbReference>
<name>A0A819CDD3_9BILA</name>
<protein>
    <recommendedName>
        <fullName evidence="1">Xrn1 helical domain-containing protein</fullName>
    </recommendedName>
</protein>
<dbReference type="EMBL" id="CAJOAX010002746">
    <property type="protein sequence ID" value="CAF3816500.1"/>
    <property type="molecule type" value="Genomic_DNA"/>
</dbReference>
<dbReference type="AlphaFoldDB" id="A0A819CDD3"/>
<dbReference type="GO" id="GO:0000956">
    <property type="term" value="P:nuclear-transcribed mRNA catabolic process"/>
    <property type="evidence" value="ECO:0007669"/>
    <property type="project" value="TreeGrafter"/>
</dbReference>
<evidence type="ECO:0000313" key="3">
    <source>
        <dbReference type="Proteomes" id="UP000663823"/>
    </source>
</evidence>
<dbReference type="Pfam" id="PF17846">
    <property type="entry name" value="XRN_M"/>
    <property type="match status" value="1"/>
</dbReference>
<sequence length="319" mass="38015">FDNNSTSIVIHADRTQDINSSTTSSSISILTNQSSSEMKQKLSDLSLITNRQIEDNTSDNDVRLWEDDWHKQYYTKKFGVDPKDIEKITLQVAQEYAQGLRWVFQYYFQGVPSWDWYYPYHYAPFVSDLFKIKILSYNFNKDSKPFEPLEQLISIIPSQCSKEYLPNEWYSLTIKKDSQIIDYYPLNFNTDLNGKRFESQRIALIPFVDEKRLHRVLKNYYSLLTIEEQKRNKFENSRLFIHSKHSYYNRLKKEFDINNGQKIIHENLFNITKTIEIFGYIWRDSNDDKIISISKTVKPPISSYDNITNNQVMCVQYCY</sequence>
<dbReference type="InterPro" id="IPR027073">
    <property type="entry name" value="5_3_exoribonuclease"/>
</dbReference>
<reference evidence="2" key="1">
    <citation type="submission" date="2021-02" db="EMBL/GenBank/DDBJ databases">
        <authorList>
            <person name="Nowell W R."/>
        </authorList>
    </citation>
    <scope>NUCLEOTIDE SEQUENCE</scope>
</reference>
<dbReference type="Gene3D" id="1.25.40.1050">
    <property type="match status" value="1"/>
</dbReference>
<dbReference type="GO" id="GO:0005634">
    <property type="term" value="C:nucleus"/>
    <property type="evidence" value="ECO:0007669"/>
    <property type="project" value="TreeGrafter"/>
</dbReference>
<organism evidence="2 3">
    <name type="scientific">Rotaria sordida</name>
    <dbReference type="NCBI Taxonomy" id="392033"/>
    <lineage>
        <taxon>Eukaryota</taxon>
        <taxon>Metazoa</taxon>
        <taxon>Spiralia</taxon>
        <taxon>Gnathifera</taxon>
        <taxon>Rotifera</taxon>
        <taxon>Eurotatoria</taxon>
        <taxon>Bdelloidea</taxon>
        <taxon>Philodinida</taxon>
        <taxon>Philodinidae</taxon>
        <taxon>Rotaria</taxon>
    </lineage>
</organism>
<dbReference type="GO" id="GO:0004534">
    <property type="term" value="F:5'-3' RNA exonuclease activity"/>
    <property type="evidence" value="ECO:0007669"/>
    <property type="project" value="TreeGrafter"/>
</dbReference>
<proteinExistence type="predicted"/>